<feature type="transmembrane region" description="Helical" evidence="7">
    <location>
        <begin position="92"/>
        <end position="119"/>
    </location>
</feature>
<proteinExistence type="predicted"/>
<evidence type="ECO:0000259" key="8">
    <source>
        <dbReference type="PROSITE" id="PS50850"/>
    </source>
</evidence>
<protein>
    <recommendedName>
        <fullName evidence="8">Major facilitator superfamily (MFS) profile domain-containing protein</fullName>
    </recommendedName>
</protein>
<comment type="subcellular location">
    <subcellularLocation>
        <location evidence="1">Cell membrane</location>
        <topology evidence="1">Multi-pass membrane protein</topology>
    </subcellularLocation>
</comment>
<accession>A0ABQ2TS70</accession>
<dbReference type="PRINTS" id="PR01035">
    <property type="entry name" value="TCRTETA"/>
</dbReference>
<evidence type="ECO:0000256" key="5">
    <source>
        <dbReference type="ARBA" id="ARBA00022989"/>
    </source>
</evidence>
<keyword evidence="3" id="KW-1003">Cell membrane</keyword>
<dbReference type="InterPro" id="IPR050171">
    <property type="entry name" value="MFS_Transporters"/>
</dbReference>
<evidence type="ECO:0000256" key="1">
    <source>
        <dbReference type="ARBA" id="ARBA00004651"/>
    </source>
</evidence>
<keyword evidence="10" id="KW-1185">Reference proteome</keyword>
<name>A0ABQ2TS70_STRBA</name>
<evidence type="ECO:0000256" key="3">
    <source>
        <dbReference type="ARBA" id="ARBA00022475"/>
    </source>
</evidence>
<evidence type="ECO:0000256" key="2">
    <source>
        <dbReference type="ARBA" id="ARBA00022448"/>
    </source>
</evidence>
<comment type="caution">
    <text evidence="9">The sequence shown here is derived from an EMBL/GenBank/DDBJ whole genome shotgun (WGS) entry which is preliminary data.</text>
</comment>
<dbReference type="InterPro" id="IPR011701">
    <property type="entry name" value="MFS"/>
</dbReference>
<feature type="transmembrane region" description="Helical" evidence="7">
    <location>
        <begin position="167"/>
        <end position="185"/>
    </location>
</feature>
<evidence type="ECO:0000313" key="10">
    <source>
        <dbReference type="Proteomes" id="UP000659767"/>
    </source>
</evidence>
<feature type="transmembrane region" description="Helical" evidence="7">
    <location>
        <begin position="312"/>
        <end position="329"/>
    </location>
</feature>
<dbReference type="EMBL" id="BMSZ01000030">
    <property type="protein sequence ID" value="GGS82245.1"/>
    <property type="molecule type" value="Genomic_DNA"/>
</dbReference>
<dbReference type="PROSITE" id="PS50850">
    <property type="entry name" value="MFS"/>
    <property type="match status" value="1"/>
</dbReference>
<dbReference type="SUPFAM" id="SSF103473">
    <property type="entry name" value="MFS general substrate transporter"/>
    <property type="match status" value="1"/>
</dbReference>
<evidence type="ECO:0000313" key="9">
    <source>
        <dbReference type="EMBL" id="GGS82245.1"/>
    </source>
</evidence>
<keyword evidence="5 7" id="KW-1133">Transmembrane helix</keyword>
<dbReference type="InterPro" id="IPR036259">
    <property type="entry name" value="MFS_trans_sf"/>
</dbReference>
<organism evidence="9 10">
    <name type="scientific">Streptomyces badius</name>
    <dbReference type="NCBI Taxonomy" id="1941"/>
    <lineage>
        <taxon>Bacteria</taxon>
        <taxon>Bacillati</taxon>
        <taxon>Actinomycetota</taxon>
        <taxon>Actinomycetes</taxon>
        <taxon>Kitasatosporales</taxon>
        <taxon>Streptomycetaceae</taxon>
        <taxon>Streptomyces</taxon>
    </lineage>
</organism>
<dbReference type="PANTHER" id="PTHR23517">
    <property type="entry name" value="RESISTANCE PROTEIN MDTM, PUTATIVE-RELATED-RELATED"/>
    <property type="match status" value="1"/>
</dbReference>
<keyword evidence="6 7" id="KW-0472">Membrane</keyword>
<keyword evidence="2" id="KW-0813">Transport</keyword>
<feature type="transmembrane region" description="Helical" evidence="7">
    <location>
        <begin position="12"/>
        <end position="36"/>
    </location>
</feature>
<dbReference type="Gene3D" id="1.20.1250.20">
    <property type="entry name" value="MFS general substrate transporter like domains"/>
    <property type="match status" value="1"/>
</dbReference>
<dbReference type="InterPro" id="IPR020846">
    <property type="entry name" value="MFS_dom"/>
</dbReference>
<feature type="domain" description="Major facilitator superfamily (MFS) profile" evidence="8">
    <location>
        <begin position="13"/>
        <end position="405"/>
    </location>
</feature>
<feature type="transmembrane region" description="Helical" evidence="7">
    <location>
        <begin position="229"/>
        <end position="248"/>
    </location>
</feature>
<feature type="transmembrane region" description="Helical" evidence="7">
    <location>
        <begin position="350"/>
        <end position="374"/>
    </location>
</feature>
<feature type="transmembrane region" description="Helical" evidence="7">
    <location>
        <begin position="286"/>
        <end position="306"/>
    </location>
</feature>
<feature type="transmembrane region" description="Helical" evidence="7">
    <location>
        <begin position="260"/>
        <end position="279"/>
    </location>
</feature>
<sequence length="416" mass="42497">MRETLALVRRTPGCMLLLLGNFCITVGSSIVLPYLAIYLVHEHGMSPWAVGMAFTVRLWAQFGLMVVGGAVSDRLGPMNTMCLGLVLRGASYVLLAGLSSSIAVIAACGLLGLGSALYIPAGKAALAGLVGDPSKTASVFALRSATNNAGLAIGPLVGGVLLLGNPSIGLAATSLVFFALALAFWRVRGRLASPRPASGMDAKTRGADGRRSSLREIPALLRHNPRMRWVVLTAMAFGFCYVQVEYALPVTVAEHQSAGFVGVLFTVNAVSVVALQFLVTGPMGNIANSALVISGGLIAMAAGFGLLGFGSMGALVAGVVLFSLGEVIVDPRLDGEVAGAVDAEHRGAAFGLVGMCIAVGGTGANAAASALAGADRLGDGYWLLMMGGAAALSLLVLAGAPRRRVRQPEHASSVTR</sequence>
<dbReference type="PANTHER" id="PTHR23517:SF2">
    <property type="entry name" value="MULTIDRUG RESISTANCE PROTEIN MDTH"/>
    <property type="match status" value="1"/>
</dbReference>
<gene>
    <name evidence="9" type="ORF">GCM10010253_66110</name>
</gene>
<dbReference type="InterPro" id="IPR001958">
    <property type="entry name" value="Tet-R_TetA/multi-R_MdtG-like"/>
</dbReference>
<evidence type="ECO:0000256" key="6">
    <source>
        <dbReference type="ARBA" id="ARBA00023136"/>
    </source>
</evidence>
<evidence type="ECO:0000256" key="7">
    <source>
        <dbReference type="SAM" id="Phobius"/>
    </source>
</evidence>
<feature type="transmembrane region" description="Helical" evidence="7">
    <location>
        <begin position="380"/>
        <end position="400"/>
    </location>
</feature>
<reference evidence="10" key="1">
    <citation type="journal article" date="2019" name="Int. J. Syst. Evol. Microbiol.">
        <title>The Global Catalogue of Microorganisms (GCM) 10K type strain sequencing project: providing services to taxonomists for standard genome sequencing and annotation.</title>
        <authorList>
            <consortium name="The Broad Institute Genomics Platform"/>
            <consortium name="The Broad Institute Genome Sequencing Center for Infectious Disease"/>
            <person name="Wu L."/>
            <person name="Ma J."/>
        </authorList>
    </citation>
    <scope>NUCLEOTIDE SEQUENCE [LARGE SCALE GENOMIC DNA]</scope>
    <source>
        <strain evidence="10">JCM 4350</strain>
    </source>
</reference>
<dbReference type="Pfam" id="PF07690">
    <property type="entry name" value="MFS_1"/>
    <property type="match status" value="1"/>
</dbReference>
<feature type="transmembrane region" description="Helical" evidence="7">
    <location>
        <begin position="48"/>
        <end position="71"/>
    </location>
</feature>
<evidence type="ECO:0000256" key="4">
    <source>
        <dbReference type="ARBA" id="ARBA00022692"/>
    </source>
</evidence>
<keyword evidence="4 7" id="KW-0812">Transmembrane</keyword>
<dbReference type="Proteomes" id="UP000659767">
    <property type="component" value="Unassembled WGS sequence"/>
</dbReference>